<organism evidence="1 2">
    <name type="scientific">Catenaria anguillulae PL171</name>
    <dbReference type="NCBI Taxonomy" id="765915"/>
    <lineage>
        <taxon>Eukaryota</taxon>
        <taxon>Fungi</taxon>
        <taxon>Fungi incertae sedis</taxon>
        <taxon>Blastocladiomycota</taxon>
        <taxon>Blastocladiomycetes</taxon>
        <taxon>Blastocladiales</taxon>
        <taxon>Catenariaceae</taxon>
        <taxon>Catenaria</taxon>
    </lineage>
</organism>
<dbReference type="AlphaFoldDB" id="A0A1Y2HC39"/>
<proteinExistence type="predicted"/>
<accession>A0A1Y2HC39</accession>
<reference evidence="1 2" key="1">
    <citation type="submission" date="2016-07" db="EMBL/GenBank/DDBJ databases">
        <title>Pervasive Adenine N6-methylation of Active Genes in Fungi.</title>
        <authorList>
            <consortium name="DOE Joint Genome Institute"/>
            <person name="Mondo S.J."/>
            <person name="Dannebaum R.O."/>
            <person name="Kuo R.C."/>
            <person name="Labutti K."/>
            <person name="Haridas S."/>
            <person name="Kuo A."/>
            <person name="Salamov A."/>
            <person name="Ahrendt S.R."/>
            <person name="Lipzen A."/>
            <person name="Sullivan W."/>
            <person name="Andreopoulos W.B."/>
            <person name="Clum A."/>
            <person name="Lindquist E."/>
            <person name="Daum C."/>
            <person name="Ramamoorthy G.K."/>
            <person name="Gryganskyi A."/>
            <person name="Culley D."/>
            <person name="Magnuson J.K."/>
            <person name="James T.Y."/>
            <person name="O'Malley M.A."/>
            <person name="Stajich J.E."/>
            <person name="Spatafora J.W."/>
            <person name="Visel A."/>
            <person name="Grigoriev I.V."/>
        </authorList>
    </citation>
    <scope>NUCLEOTIDE SEQUENCE [LARGE SCALE GENOMIC DNA]</scope>
    <source>
        <strain evidence="1 2">PL171</strain>
    </source>
</reference>
<evidence type="ECO:0008006" key="3">
    <source>
        <dbReference type="Google" id="ProtNLM"/>
    </source>
</evidence>
<dbReference type="PANTHER" id="PTHR46586">
    <property type="entry name" value="ANKYRIN REPEAT-CONTAINING PROTEIN"/>
    <property type="match status" value="1"/>
</dbReference>
<dbReference type="EMBL" id="MCFL01000064">
    <property type="protein sequence ID" value="ORZ31253.1"/>
    <property type="molecule type" value="Genomic_DNA"/>
</dbReference>
<dbReference type="InterPro" id="IPR036770">
    <property type="entry name" value="Ankyrin_rpt-contain_sf"/>
</dbReference>
<gene>
    <name evidence="1" type="ORF">BCR44DRAFT_54662</name>
</gene>
<dbReference type="InterPro" id="IPR052050">
    <property type="entry name" value="SecEffector_AnkRepeat"/>
</dbReference>
<name>A0A1Y2HC39_9FUNG</name>
<protein>
    <recommendedName>
        <fullName evidence="3">Ankyrin repeat-containing domain protein</fullName>
    </recommendedName>
</protein>
<dbReference type="Proteomes" id="UP000193411">
    <property type="component" value="Unassembled WGS sequence"/>
</dbReference>
<keyword evidence="2" id="KW-1185">Reference proteome</keyword>
<evidence type="ECO:0000313" key="2">
    <source>
        <dbReference type="Proteomes" id="UP000193411"/>
    </source>
</evidence>
<sequence length="703" mass="79732">MNLQAIPFPTAASPHRPPTTVPLSLPTLPIELIDPILATTIAASCHSARYDIDLYQSSITTILNALSCHHLRQTNNVALAKLTWLTDIDLLCARGYPLGMLDWVYSLTCKYPHLYLHWSGRAAVSSSARGDVAVLDWLARVFGRQPIYDPQENVRQASLQGHVHVLEWWSNAVRGLWGERLNRHCHNFMVYEMAGRGQVEALDWWMARGIHMELQMGGLATWALRAGQLRVVKWLERRNWIEYSPQCVEKAAHSGDLETLQYCIDKVMRAPQQPSEALLEEENADMCEDACPYFAAASRNHLHVLEWLLQAKYPVPDHADNLDNIVETCSADTLKWWLDHLCVGLDMAEAVWSGLHLCSGNLDMMQLLFDRYPQAILQHATKEIDVAPSIVRVHDVEHSHVKNLAVLEWWETNILRNCGVPRDEWPVLFDKQYVAEACLTGNTPALDWMFSYDSYYFAIQIVGADVDVRASILEAVGQGGHTTVVEWWLYHRLPFGSEDLSFVVGGAIECGHLDFLERLWARFSSIVQFNCCDNLAPLPVQFALDRALAHGHGQVLEWILDTLKTTFMLGYDCFTYGTKLNDPSHHRPSFQSVLCYSHAVAPRSVRWNCSVSVCFKLIECGKARIIQELVVGGHLLRSEITDEVLGYAASAGAVPFLSWWLQDDERHDHRIRRNPYLVTLLRKSVKVTTKQEHVLSLPALLLH</sequence>
<dbReference type="PANTHER" id="PTHR46586:SF3">
    <property type="entry name" value="ANKYRIN REPEAT-CONTAINING PROTEIN"/>
    <property type="match status" value="1"/>
</dbReference>
<dbReference type="Gene3D" id="1.25.40.20">
    <property type="entry name" value="Ankyrin repeat-containing domain"/>
    <property type="match status" value="1"/>
</dbReference>
<comment type="caution">
    <text evidence="1">The sequence shown here is derived from an EMBL/GenBank/DDBJ whole genome shotgun (WGS) entry which is preliminary data.</text>
</comment>
<evidence type="ECO:0000313" key="1">
    <source>
        <dbReference type="EMBL" id="ORZ31253.1"/>
    </source>
</evidence>